<evidence type="ECO:0000313" key="2">
    <source>
        <dbReference type="Proteomes" id="UP000008022"/>
    </source>
</evidence>
<organism evidence="1 2">
    <name type="scientific">Oryza rufipogon</name>
    <name type="common">Brownbeard rice</name>
    <name type="synonym">Asian wild rice</name>
    <dbReference type="NCBI Taxonomy" id="4529"/>
    <lineage>
        <taxon>Eukaryota</taxon>
        <taxon>Viridiplantae</taxon>
        <taxon>Streptophyta</taxon>
        <taxon>Embryophyta</taxon>
        <taxon>Tracheophyta</taxon>
        <taxon>Spermatophyta</taxon>
        <taxon>Magnoliopsida</taxon>
        <taxon>Liliopsida</taxon>
        <taxon>Poales</taxon>
        <taxon>Poaceae</taxon>
        <taxon>BOP clade</taxon>
        <taxon>Oryzoideae</taxon>
        <taxon>Oryzeae</taxon>
        <taxon>Oryzinae</taxon>
        <taxon>Oryza</taxon>
    </lineage>
</organism>
<keyword evidence="2" id="KW-1185">Reference proteome</keyword>
<protein>
    <submittedName>
        <fullName evidence="1">Uncharacterized protein</fullName>
    </submittedName>
</protein>
<evidence type="ECO:0000313" key="1">
    <source>
        <dbReference type="EnsemblPlants" id="ORUFI09G17360.1"/>
    </source>
</evidence>
<proteinExistence type="predicted"/>
<sequence>MATCGPCKSPAIRLLLDLSLLHEKNYTVQYRYSQRTRTYPYEHTHANPTSMSIFED</sequence>
<dbReference type="AlphaFoldDB" id="A0A0E0QTN1"/>
<dbReference type="HOGENOM" id="CLU_3017608_0_0_1"/>
<dbReference type="EnsemblPlants" id="ORUFI09G17360.1">
    <property type="protein sequence ID" value="ORUFI09G17360.1"/>
    <property type="gene ID" value="ORUFI09G17360"/>
</dbReference>
<reference evidence="1" key="2">
    <citation type="submission" date="2015-06" db="UniProtKB">
        <authorList>
            <consortium name="EnsemblPlants"/>
        </authorList>
    </citation>
    <scope>IDENTIFICATION</scope>
</reference>
<dbReference type="Proteomes" id="UP000008022">
    <property type="component" value="Unassembled WGS sequence"/>
</dbReference>
<accession>A0A0E0QTN1</accession>
<dbReference type="Gramene" id="ORUFI09G17360.1">
    <property type="protein sequence ID" value="ORUFI09G17360.1"/>
    <property type="gene ID" value="ORUFI09G17360"/>
</dbReference>
<reference evidence="2" key="1">
    <citation type="submission" date="2013-06" db="EMBL/GenBank/DDBJ databases">
        <authorList>
            <person name="Zhao Q."/>
        </authorList>
    </citation>
    <scope>NUCLEOTIDE SEQUENCE</scope>
    <source>
        <strain evidence="2">cv. W1943</strain>
    </source>
</reference>
<name>A0A0E0QTN1_ORYRU</name>